<proteinExistence type="inferred from homology"/>
<dbReference type="Pfam" id="PF03065">
    <property type="entry name" value="Glyco_hydro_57"/>
    <property type="match status" value="1"/>
</dbReference>
<dbReference type="GO" id="GO:0005576">
    <property type="term" value="C:extracellular region"/>
    <property type="evidence" value="ECO:0007669"/>
    <property type="project" value="TreeGrafter"/>
</dbReference>
<protein>
    <submittedName>
        <fullName evidence="8">Putative alpha-amylase</fullName>
        <ecNumber evidence="8">3.2.1.1</ecNumber>
    </submittedName>
</protein>
<dbReference type="Proteomes" id="UP000014227">
    <property type="component" value="Chromosome I"/>
</dbReference>
<keyword evidence="2 5" id="KW-0119">Carbohydrate metabolism</keyword>
<sequence>MPKPRKQGYFALVLHSHIPYVLDHGRSPHGTDWLSEVTAETYLPLLDMLFRLVSEGISPKITLGFTPILVEQLADETFQRDFVGYLQQRIEAARENQRQFRYEGNTHMRGLAHFWEDYYQQKLEAFLDIYKGDLIGAFRRLQDEGHIEILTSAATHGYLPLLLTDNSVQAQIRLGVVSYKERFGRDPRGFWLPECAYRPRYAWNPPIEVYRSPRPQLRKGIEEFLAESDLRYFLVDAHLLRGGQTLGVYAERFKGLQELWAQFQREYNPERADRTPYAPYLVNSSGLPMQPVACFARDPKTGMQVWSGAHGYPGDEFYLEFHKKHYPGNLRYWRVSWPKDDLGAKQLYEPYLAMGRVHDHAKHFAQLVYQTVVSATTEGDQPPVVVAMYDTELFGHWWFEGPEFLYHALKQLHMHPHVEPITCDAYLEKYPPKTVVALPEGSWGEGGYHWIWLNEWTAWTWEKVYEAERLMIELAQTYGDVEQVQTILRQAARELLLLESSDWQFNISTFTSRDYAEQRVNYHYSRFLHLASLVQRVAAQESIPVDDWNLLGEAEERDRCFAQLNPKWWAAVEFPAAEREE</sequence>
<dbReference type="GO" id="GO:0003844">
    <property type="term" value="F:1,4-alpha-glucan branching enzyme activity"/>
    <property type="evidence" value="ECO:0007669"/>
    <property type="project" value="InterPro"/>
</dbReference>
<evidence type="ECO:0000256" key="2">
    <source>
        <dbReference type="ARBA" id="ARBA00023277"/>
    </source>
</evidence>
<keyword evidence="9" id="KW-1185">Reference proteome</keyword>
<dbReference type="SUPFAM" id="SSF88713">
    <property type="entry name" value="Glycoside hydrolase/deacetylase"/>
    <property type="match status" value="1"/>
</dbReference>
<evidence type="ECO:0000313" key="8">
    <source>
        <dbReference type="EMBL" id="CCW35914.1"/>
    </source>
</evidence>
<dbReference type="Pfam" id="PF09210">
    <property type="entry name" value="BE_C"/>
    <property type="match status" value="1"/>
</dbReference>
<dbReference type="OrthoDB" id="9803279at2"/>
<dbReference type="InterPro" id="IPR004300">
    <property type="entry name" value="Glyco_hydro_57_N"/>
</dbReference>
<evidence type="ECO:0000256" key="3">
    <source>
        <dbReference type="PIRSR" id="PIRSR640042-1"/>
    </source>
</evidence>
<dbReference type="SUPFAM" id="SSF88688">
    <property type="entry name" value="Families 57/38 glycoside transferase middle domain"/>
    <property type="match status" value="1"/>
</dbReference>
<feature type="domain" description="Glycoside hydrolase family 57 N-terminal" evidence="6">
    <location>
        <begin position="11"/>
        <end position="439"/>
    </location>
</feature>
<dbReference type="Gene3D" id="1.20.1430.10">
    <property type="entry name" value="Families 57/38 glycoside transferase, middle domain"/>
    <property type="match status" value="1"/>
</dbReference>
<evidence type="ECO:0000256" key="5">
    <source>
        <dbReference type="RuleBase" id="RU361196"/>
    </source>
</evidence>
<dbReference type="PANTHER" id="PTHR41695:SF1">
    <property type="entry name" value="1,4-ALPHA-GLUCAN BRANCHING ENZYME TK1436"/>
    <property type="match status" value="1"/>
</dbReference>
<feature type="binding site" evidence="4">
    <location>
        <position position="297"/>
    </location>
    <ligand>
        <name>substrate</name>
    </ligand>
</feature>
<feature type="binding site" evidence="4">
    <location>
        <position position="314"/>
    </location>
    <ligand>
        <name>substrate</name>
    </ligand>
</feature>
<evidence type="ECO:0000259" key="7">
    <source>
        <dbReference type="Pfam" id="PF09210"/>
    </source>
</evidence>
<dbReference type="InterPro" id="IPR015293">
    <property type="entry name" value="BE_C"/>
</dbReference>
<dbReference type="STRING" id="454171.CP488_01983"/>
<organism evidence="8 9">
    <name type="scientific">Chthonomonas calidirosea (strain DSM 23976 / ICMP 18418 / T49)</name>
    <dbReference type="NCBI Taxonomy" id="1303518"/>
    <lineage>
        <taxon>Bacteria</taxon>
        <taxon>Bacillati</taxon>
        <taxon>Armatimonadota</taxon>
        <taxon>Chthonomonadia</taxon>
        <taxon>Chthonomonadales</taxon>
        <taxon>Chthonomonadaceae</taxon>
        <taxon>Chthonomonas</taxon>
    </lineage>
</organism>
<evidence type="ECO:0000256" key="1">
    <source>
        <dbReference type="ARBA" id="ARBA00006821"/>
    </source>
</evidence>
<evidence type="ECO:0000259" key="6">
    <source>
        <dbReference type="Pfam" id="PF03065"/>
    </source>
</evidence>
<keyword evidence="8" id="KW-0326">Glycosidase</keyword>
<dbReference type="RefSeq" id="WP_016483437.1">
    <property type="nucleotide sequence ID" value="NC_021487.1"/>
</dbReference>
<dbReference type="InParanoid" id="S0EVS6"/>
<keyword evidence="8" id="KW-0378">Hydrolase</keyword>
<dbReference type="InterPro" id="IPR011330">
    <property type="entry name" value="Glyco_hydro/deAcase_b/a-brl"/>
</dbReference>
<dbReference type="PANTHER" id="PTHR41695">
    <property type="entry name" value="1,4-ALPHA-GLUCAN BRANCHING ENZYME RV3031-RELATED"/>
    <property type="match status" value="1"/>
</dbReference>
<gene>
    <name evidence="8" type="ORF">CCALI_02107</name>
</gene>
<dbReference type="eggNOG" id="COG1543">
    <property type="taxonomic scope" value="Bacteria"/>
</dbReference>
<dbReference type="KEGG" id="ccz:CCALI_02107"/>
<feature type="binding site" evidence="4">
    <location>
        <position position="443"/>
    </location>
    <ligand>
        <name>substrate</name>
    </ligand>
</feature>
<feature type="active site" description="Proton donor" evidence="3">
    <location>
        <position position="390"/>
    </location>
</feature>
<evidence type="ECO:0000256" key="4">
    <source>
        <dbReference type="PIRSR" id="PIRSR640042-2"/>
    </source>
</evidence>
<dbReference type="HOGENOM" id="CLU_008192_1_0_0"/>
<feature type="domain" description="1,4-alpha-glucan branching enzyme C-terminal" evidence="7">
    <location>
        <begin position="464"/>
        <end position="569"/>
    </location>
</feature>
<accession>S0EVS6</accession>
<name>S0EVS6_CHTCT</name>
<feature type="binding site" evidence="4">
    <location>
        <position position="502"/>
    </location>
    <ligand>
        <name>substrate</name>
    </ligand>
</feature>
<dbReference type="InterPro" id="IPR028995">
    <property type="entry name" value="Glyco_hydro_57/38_cen_sf"/>
</dbReference>
<dbReference type="EC" id="3.2.1.1" evidence="8"/>
<dbReference type="InterPro" id="IPR027291">
    <property type="entry name" value="Glyco_hydro_38_N_sf"/>
</dbReference>
<evidence type="ECO:0000313" key="9">
    <source>
        <dbReference type="Proteomes" id="UP000014227"/>
    </source>
</evidence>
<dbReference type="Gene3D" id="3.20.110.10">
    <property type="entry name" value="Glycoside hydrolase 38, N terminal domain"/>
    <property type="match status" value="1"/>
</dbReference>
<dbReference type="GO" id="GO:0030979">
    <property type="term" value="P:alpha-glucan biosynthetic process"/>
    <property type="evidence" value="ECO:0007669"/>
    <property type="project" value="InterPro"/>
</dbReference>
<dbReference type="EMBL" id="HF951689">
    <property type="protein sequence ID" value="CCW35914.1"/>
    <property type="molecule type" value="Genomic_DNA"/>
</dbReference>
<dbReference type="GO" id="GO:0004556">
    <property type="term" value="F:alpha-amylase activity"/>
    <property type="evidence" value="ECO:0007669"/>
    <property type="project" value="UniProtKB-EC"/>
</dbReference>
<dbReference type="AlphaFoldDB" id="S0EVS6"/>
<comment type="similarity">
    <text evidence="1 5">Belongs to the glycosyl hydrolase 57 family.</text>
</comment>
<reference evidence="9" key="1">
    <citation type="submission" date="2013-03" db="EMBL/GenBank/DDBJ databases">
        <title>Genome sequence of Chthonomonas calidirosea, the first sequenced genome from the Armatimonadetes phylum (formally candidate division OP10).</title>
        <authorList>
            <person name="Lee K.C.Y."/>
            <person name="Morgan X.C."/>
            <person name="Dunfield P.F."/>
            <person name="Tamas I."/>
            <person name="Houghton K.M."/>
            <person name="Vyssotski M."/>
            <person name="Ryan J.L.J."/>
            <person name="Lagutin K."/>
            <person name="McDonald I.R."/>
            <person name="Stott M.B."/>
        </authorList>
    </citation>
    <scope>NUCLEOTIDE SEQUENCE [LARGE SCALE GENOMIC DNA]</scope>
    <source>
        <strain evidence="9">DSM 23976 / ICMP 18418 / T49</strain>
    </source>
</reference>
<dbReference type="PATRIC" id="fig|1303518.3.peg.2179"/>
<dbReference type="InterPro" id="IPR040042">
    <property type="entry name" value="Branching_enz_MT3115-like"/>
</dbReference>
<feature type="active site" description="Nucleophile" evidence="3">
    <location>
        <position position="194"/>
    </location>
</feature>
<dbReference type="InterPro" id="IPR037090">
    <property type="entry name" value="57_glycoside_trans_central"/>
</dbReference>